<evidence type="ECO:0000313" key="6">
    <source>
        <dbReference type="EMBL" id="CAF3619306.1"/>
    </source>
</evidence>
<evidence type="ECO:0000256" key="3">
    <source>
        <dbReference type="ARBA" id="ARBA00022598"/>
    </source>
</evidence>
<dbReference type="PANTHER" id="PTHR44845:SF6">
    <property type="entry name" value="BETA-ALANINE-ACTIVATING ENZYME"/>
    <property type="match status" value="1"/>
</dbReference>
<dbReference type="EMBL" id="CAJNOK010001886">
    <property type="protein sequence ID" value="CAF0834565.1"/>
    <property type="molecule type" value="Genomic_DNA"/>
</dbReference>
<dbReference type="Gene3D" id="3.40.50.12780">
    <property type="entry name" value="N-terminal domain of ligase-like"/>
    <property type="match status" value="1"/>
</dbReference>
<dbReference type="InterPro" id="IPR001242">
    <property type="entry name" value="Condensation_dom"/>
</dbReference>
<dbReference type="InterPro" id="IPR036291">
    <property type="entry name" value="NAD(P)-bd_dom_sf"/>
</dbReference>
<dbReference type="InterPro" id="IPR000873">
    <property type="entry name" value="AMP-dep_synth/lig_dom"/>
</dbReference>
<feature type="domain" description="Carrier" evidence="4">
    <location>
        <begin position="1092"/>
        <end position="1171"/>
    </location>
</feature>
<protein>
    <recommendedName>
        <fullName evidence="4">Carrier domain-containing protein</fullName>
    </recommendedName>
</protein>
<sequence length="1553" mass="180527">MSGILICYFKSLHIKNNIFHGFALSEVENYLNTQQQKHESNKTIKPCGLTIAVASYAQQRIWLHEKLYFQSSDKFHSVYNLPIIFKIKCGKVSIQRLRMALLNIIYKYSVLRTSVKYNSNKNQLEQNIKSMSIPLGTTRDADDYYQFQLSKIDQEDELKILLLNEKKMKCFDIENGIVFRCHLIKYHKDDNNNDSDSLYHDDFIIFNYHHIVGDITSYKPFITALQNAYENCQNINDEIPLQYIDYTIYEQQLFDSSSSDINNACLFWKQLLNEYDFNKQQLQLPYDYHLNSLQRSGYSSFIRIELDLELVEQMINYKQLMNISFFQLCLTCYYLLIYKMTQEKDLCIGIAVANRYRSELQSMLGMFVNLLPYRYQLNPSETFSNILGQVKQRCLDILQYSYLPYQKIIALHRHEQQSSSSQTQLIQTTVQVAPSYTQIDVILDNNDTVLMKLNDEQDNSVIQFDLSLSISYNQQSKCISCSFEYSQDVFKHSTIETMSQRFHSILKQLFSSSSSFEKMKRPVYELSILLPHEQHIIQELNTTQVVNVDDDELMNKNKCIHHLFIDHCQRYEQKLAIILDEQSLTYSELFYYVQLLSMHLIKECYVKPQQIICQCLERSIEMPIGILAILMCGGSYCPLNPQDPQKRLLTLIDDTQTKHVLIHNLTKQTFIDEDDKKKNIEFINIESLFNIPNNILITDHDLKEVAYTDIYHEHIAFILFSSGSTGKPKQIQIRHRNFISSTISSLQIKIFNSNDIFVQIAECSFDVHLEELITPLCFIGTTIVLLHPFGQYDVDYVLQTIANEHVSYLGVVPTFIDSLCQYMEEYKQFGCLNSIRTLVLGGDTLTASILSNTLNYLPSTSKVYCGYGPAETTLLSSYHLITKNDLSGKEKIPVGRPKPNYQYYVLDEYLQSMSIGQIGEIFIGGVGVFVGYYNRDVQNTNSLVTLPGMNNEQKCYHTGDLGKFNRNGELIFVGRKDYQIKLRGQRTETGEIEQIILNSSSEITNCIVIRYITEQKQQKEYLVVHIESLTDDKSALKVKVREYCQLHLPQYMIPSLFIIMQQFPLTSNGKIDRKRFLLDDFSSLLNDEQYQEPATEMEMKLHQLWCHVLKIDGQISTNKNFFSLGGSSLILMKLHSLYQHYLYINKHTMSIAQMFHYSTIKQQAEIITKLNPNTSTMNNERVNLYNIMKNDNILNLSDVVTVQTCQKLNNNSIFLTGATGYLGSYLLKELLEQTQSTIYCLMRPSSKFLSPIETLKYYDLLNSSICTNRIITIQGDLEQYHLGLNEYQWLELSQNINRIYHCGAMVNHIKDYKSHRLSNVNGTIEIIRLASMNHIKINYISTLNVFNTINYLVEQNGYVQSKTIADSLVRQAKEKLNLPIQIFRPGMISWCTTTGCFNKQDFLYLLFAGLIKFSYAPDLDIQLDLSPVDYMSKKIVELGEQIFNTDDNNYIYNLHNFKNKISFKFIWNKICELMNKPANYIEFNIWKENLFNSLNQNNNDVLSGVLLLFQNYLLCDISPYPQLNINDDNVSDIQVLTHTLDPLPYIQKLIHNH</sequence>
<dbReference type="InterPro" id="IPR013120">
    <property type="entry name" value="FAR_NAD-bd"/>
</dbReference>
<dbReference type="Pfam" id="PF00501">
    <property type="entry name" value="AMP-binding"/>
    <property type="match status" value="1"/>
</dbReference>
<comment type="caution">
    <text evidence="6">The sequence shown here is derived from an EMBL/GenBank/DDBJ whole genome shotgun (WGS) entry which is preliminary data.</text>
</comment>
<dbReference type="InterPro" id="IPR009081">
    <property type="entry name" value="PP-bd_ACP"/>
</dbReference>
<dbReference type="PROSITE" id="PS50075">
    <property type="entry name" value="CARRIER"/>
    <property type="match status" value="1"/>
</dbReference>
<dbReference type="InterPro" id="IPR042099">
    <property type="entry name" value="ANL_N_sf"/>
</dbReference>
<dbReference type="Gene3D" id="3.40.50.720">
    <property type="entry name" value="NAD(P)-binding Rossmann-like Domain"/>
    <property type="match status" value="1"/>
</dbReference>
<dbReference type="Gene3D" id="3.30.559.30">
    <property type="entry name" value="Nonribosomal peptide synthetase, condensation domain"/>
    <property type="match status" value="1"/>
</dbReference>
<evidence type="ECO:0000256" key="2">
    <source>
        <dbReference type="ARBA" id="ARBA00022553"/>
    </source>
</evidence>
<dbReference type="InterPro" id="IPR036736">
    <property type="entry name" value="ACP-like_sf"/>
</dbReference>
<keyword evidence="1" id="KW-0596">Phosphopantetheine</keyword>
<dbReference type="SUPFAM" id="SSF52777">
    <property type="entry name" value="CoA-dependent acyltransferases"/>
    <property type="match status" value="2"/>
</dbReference>
<gene>
    <name evidence="5" type="ORF">OVA965_LOCUS6321</name>
    <name evidence="6" type="ORF">TMI583_LOCUS6317</name>
</gene>
<proteinExistence type="predicted"/>
<dbReference type="PANTHER" id="PTHR44845">
    <property type="entry name" value="CARRIER DOMAIN-CONTAINING PROTEIN"/>
    <property type="match status" value="1"/>
</dbReference>
<evidence type="ECO:0000256" key="1">
    <source>
        <dbReference type="ARBA" id="ARBA00022450"/>
    </source>
</evidence>
<dbReference type="InterPro" id="IPR023213">
    <property type="entry name" value="CAT-like_dom_sf"/>
</dbReference>
<dbReference type="SUPFAM" id="SSF47336">
    <property type="entry name" value="ACP-like"/>
    <property type="match status" value="1"/>
</dbReference>
<dbReference type="InterPro" id="IPR010080">
    <property type="entry name" value="Thioester_reductase-like_dom"/>
</dbReference>
<evidence type="ECO:0000259" key="4">
    <source>
        <dbReference type="PROSITE" id="PS50075"/>
    </source>
</evidence>
<dbReference type="InterPro" id="IPR020845">
    <property type="entry name" value="AMP-binding_CS"/>
</dbReference>
<evidence type="ECO:0000313" key="7">
    <source>
        <dbReference type="Proteomes" id="UP000682733"/>
    </source>
</evidence>
<dbReference type="NCBIfam" id="TIGR01746">
    <property type="entry name" value="Thioester-redct"/>
    <property type="match status" value="1"/>
</dbReference>
<organism evidence="6 7">
    <name type="scientific">Didymodactylos carnosus</name>
    <dbReference type="NCBI Taxonomy" id="1234261"/>
    <lineage>
        <taxon>Eukaryota</taxon>
        <taxon>Metazoa</taxon>
        <taxon>Spiralia</taxon>
        <taxon>Gnathifera</taxon>
        <taxon>Rotifera</taxon>
        <taxon>Eurotatoria</taxon>
        <taxon>Bdelloidea</taxon>
        <taxon>Philodinida</taxon>
        <taxon>Philodinidae</taxon>
        <taxon>Didymodactylos</taxon>
    </lineage>
</organism>
<dbReference type="Gene3D" id="3.30.300.30">
    <property type="match status" value="1"/>
</dbReference>
<evidence type="ECO:0000313" key="5">
    <source>
        <dbReference type="EMBL" id="CAF0834565.1"/>
    </source>
</evidence>
<dbReference type="Proteomes" id="UP000682733">
    <property type="component" value="Unassembled WGS sequence"/>
</dbReference>
<dbReference type="Gene3D" id="1.10.1200.10">
    <property type="entry name" value="ACP-like"/>
    <property type="match status" value="1"/>
</dbReference>
<dbReference type="Pfam" id="PF07993">
    <property type="entry name" value="NAD_binding_4"/>
    <property type="match status" value="1"/>
</dbReference>
<keyword evidence="2" id="KW-0597">Phosphoprotein</keyword>
<dbReference type="EMBL" id="CAJOBA010001886">
    <property type="protein sequence ID" value="CAF3619306.1"/>
    <property type="molecule type" value="Genomic_DNA"/>
</dbReference>
<dbReference type="Proteomes" id="UP000677228">
    <property type="component" value="Unassembled WGS sequence"/>
</dbReference>
<keyword evidence="3" id="KW-0436">Ligase</keyword>
<reference evidence="6" key="1">
    <citation type="submission" date="2021-02" db="EMBL/GenBank/DDBJ databases">
        <authorList>
            <person name="Nowell W R."/>
        </authorList>
    </citation>
    <scope>NUCLEOTIDE SEQUENCE</scope>
</reference>
<dbReference type="Pfam" id="PF00550">
    <property type="entry name" value="PP-binding"/>
    <property type="match status" value="1"/>
</dbReference>
<dbReference type="Gene3D" id="3.30.559.10">
    <property type="entry name" value="Chloramphenicol acetyltransferase-like domain"/>
    <property type="match status" value="1"/>
</dbReference>
<dbReference type="InterPro" id="IPR045851">
    <property type="entry name" value="AMP-bd_C_sf"/>
</dbReference>
<dbReference type="GO" id="GO:0016874">
    <property type="term" value="F:ligase activity"/>
    <property type="evidence" value="ECO:0007669"/>
    <property type="project" value="UniProtKB-KW"/>
</dbReference>
<accession>A0A8S2HA15</accession>
<dbReference type="PROSITE" id="PS00455">
    <property type="entry name" value="AMP_BINDING"/>
    <property type="match status" value="1"/>
</dbReference>
<dbReference type="SUPFAM" id="SSF51735">
    <property type="entry name" value="NAD(P)-binding Rossmann-fold domains"/>
    <property type="match status" value="1"/>
</dbReference>
<dbReference type="CDD" id="cd05930">
    <property type="entry name" value="A_NRPS"/>
    <property type="match status" value="1"/>
</dbReference>
<dbReference type="Pfam" id="PF00668">
    <property type="entry name" value="Condensation"/>
    <property type="match status" value="1"/>
</dbReference>
<name>A0A8S2HA15_9BILA</name>
<dbReference type="SUPFAM" id="SSF56801">
    <property type="entry name" value="Acetyl-CoA synthetase-like"/>
    <property type="match status" value="1"/>
</dbReference>